<organism evidence="5">
    <name type="scientific">bioreactor metagenome</name>
    <dbReference type="NCBI Taxonomy" id="1076179"/>
    <lineage>
        <taxon>unclassified sequences</taxon>
        <taxon>metagenomes</taxon>
        <taxon>ecological metagenomes</taxon>
    </lineage>
</organism>
<accession>A0A645ICI7</accession>
<dbReference type="InterPro" id="IPR020449">
    <property type="entry name" value="Tscrpt_reg_AraC-type_HTH"/>
</dbReference>
<keyword evidence="2" id="KW-0238">DNA-binding</keyword>
<protein>
    <submittedName>
        <fullName evidence="5">HTH-type transcriptional activator RhaR</fullName>
    </submittedName>
</protein>
<evidence type="ECO:0000256" key="3">
    <source>
        <dbReference type="ARBA" id="ARBA00023163"/>
    </source>
</evidence>
<dbReference type="SMART" id="SM00342">
    <property type="entry name" value="HTH_ARAC"/>
    <property type="match status" value="1"/>
</dbReference>
<proteinExistence type="predicted"/>
<evidence type="ECO:0000256" key="1">
    <source>
        <dbReference type="ARBA" id="ARBA00023015"/>
    </source>
</evidence>
<evidence type="ECO:0000259" key="4">
    <source>
        <dbReference type="PROSITE" id="PS01124"/>
    </source>
</evidence>
<dbReference type="PRINTS" id="PR00032">
    <property type="entry name" value="HTHARAC"/>
</dbReference>
<gene>
    <name evidence="5" type="primary">rhaR_179</name>
    <name evidence="5" type="ORF">SDC9_196236</name>
</gene>
<name>A0A645ICI7_9ZZZZ</name>
<dbReference type="PROSITE" id="PS00041">
    <property type="entry name" value="HTH_ARAC_FAMILY_1"/>
    <property type="match status" value="1"/>
</dbReference>
<dbReference type="SUPFAM" id="SSF46689">
    <property type="entry name" value="Homeodomain-like"/>
    <property type="match status" value="1"/>
</dbReference>
<dbReference type="Pfam" id="PF12833">
    <property type="entry name" value="HTH_18"/>
    <property type="match status" value="1"/>
</dbReference>
<dbReference type="PANTHER" id="PTHR43280:SF2">
    <property type="entry name" value="HTH-TYPE TRANSCRIPTIONAL REGULATOR EXSA"/>
    <property type="match status" value="1"/>
</dbReference>
<dbReference type="GO" id="GO:0043565">
    <property type="term" value="F:sequence-specific DNA binding"/>
    <property type="evidence" value="ECO:0007669"/>
    <property type="project" value="InterPro"/>
</dbReference>
<sequence length="153" mass="17635">MPPNHRSRIRLLLLELLILLARKAGTRLRHRGSEAVCEYVDHLIGQYFREEFKLETVAHKTGIDKSRLCRLYRAGSGKTVMEALRLRRLREAAELLAHTDRTVSEICFGCGFNDLSYFYRAFTSEFAMNPGEFRRRRNKANCAGSAEFPVRGL</sequence>
<dbReference type="GO" id="GO:0003700">
    <property type="term" value="F:DNA-binding transcription factor activity"/>
    <property type="evidence" value="ECO:0007669"/>
    <property type="project" value="InterPro"/>
</dbReference>
<keyword evidence="1" id="KW-0805">Transcription regulation</keyword>
<feature type="domain" description="HTH araC/xylS-type" evidence="4">
    <location>
        <begin position="38"/>
        <end position="136"/>
    </location>
</feature>
<dbReference type="AlphaFoldDB" id="A0A645ICI7"/>
<dbReference type="InterPro" id="IPR018062">
    <property type="entry name" value="HTH_AraC-typ_CS"/>
</dbReference>
<dbReference type="InterPro" id="IPR009057">
    <property type="entry name" value="Homeodomain-like_sf"/>
</dbReference>
<evidence type="ECO:0000256" key="2">
    <source>
        <dbReference type="ARBA" id="ARBA00023125"/>
    </source>
</evidence>
<comment type="caution">
    <text evidence="5">The sequence shown here is derived from an EMBL/GenBank/DDBJ whole genome shotgun (WGS) entry which is preliminary data.</text>
</comment>
<dbReference type="PROSITE" id="PS01124">
    <property type="entry name" value="HTH_ARAC_FAMILY_2"/>
    <property type="match status" value="1"/>
</dbReference>
<keyword evidence="3" id="KW-0804">Transcription</keyword>
<evidence type="ECO:0000313" key="5">
    <source>
        <dbReference type="EMBL" id="MPN48626.1"/>
    </source>
</evidence>
<dbReference type="PANTHER" id="PTHR43280">
    <property type="entry name" value="ARAC-FAMILY TRANSCRIPTIONAL REGULATOR"/>
    <property type="match status" value="1"/>
</dbReference>
<dbReference type="EMBL" id="VSSQ01111126">
    <property type="protein sequence ID" value="MPN48626.1"/>
    <property type="molecule type" value="Genomic_DNA"/>
</dbReference>
<reference evidence="5" key="1">
    <citation type="submission" date="2019-08" db="EMBL/GenBank/DDBJ databases">
        <authorList>
            <person name="Kucharzyk K."/>
            <person name="Murdoch R.W."/>
            <person name="Higgins S."/>
            <person name="Loffler F."/>
        </authorList>
    </citation>
    <scope>NUCLEOTIDE SEQUENCE</scope>
</reference>
<dbReference type="InterPro" id="IPR018060">
    <property type="entry name" value="HTH_AraC"/>
</dbReference>
<dbReference type="Gene3D" id="1.10.10.60">
    <property type="entry name" value="Homeodomain-like"/>
    <property type="match status" value="2"/>
</dbReference>